<evidence type="ECO:0000313" key="2">
    <source>
        <dbReference type="Proteomes" id="UP000593564"/>
    </source>
</evidence>
<dbReference type="AlphaFoldDB" id="A0A7J7HDA6"/>
<dbReference type="Proteomes" id="UP000593564">
    <property type="component" value="Unassembled WGS sequence"/>
</dbReference>
<gene>
    <name evidence="1" type="ORF">HYC85_012893</name>
</gene>
<protein>
    <submittedName>
        <fullName evidence="1">Uncharacterized protein</fullName>
    </submittedName>
</protein>
<organism evidence="1 2">
    <name type="scientific">Camellia sinensis</name>
    <name type="common">Tea plant</name>
    <name type="synonym">Thea sinensis</name>
    <dbReference type="NCBI Taxonomy" id="4442"/>
    <lineage>
        <taxon>Eukaryota</taxon>
        <taxon>Viridiplantae</taxon>
        <taxon>Streptophyta</taxon>
        <taxon>Embryophyta</taxon>
        <taxon>Tracheophyta</taxon>
        <taxon>Spermatophyta</taxon>
        <taxon>Magnoliopsida</taxon>
        <taxon>eudicotyledons</taxon>
        <taxon>Gunneridae</taxon>
        <taxon>Pentapetalae</taxon>
        <taxon>asterids</taxon>
        <taxon>Ericales</taxon>
        <taxon>Theaceae</taxon>
        <taxon>Camellia</taxon>
    </lineage>
</organism>
<proteinExistence type="predicted"/>
<keyword evidence="2" id="KW-1185">Reference proteome</keyword>
<name>A0A7J7HDA6_CAMSI</name>
<evidence type="ECO:0000313" key="1">
    <source>
        <dbReference type="EMBL" id="KAF5950900.1"/>
    </source>
</evidence>
<accession>A0A7J7HDA6</accession>
<comment type="caution">
    <text evidence="1">The sequence shown here is derived from an EMBL/GenBank/DDBJ whole genome shotgun (WGS) entry which is preliminary data.</text>
</comment>
<reference evidence="2" key="1">
    <citation type="journal article" date="2020" name="Nat. Commun.">
        <title>Genome assembly of wild tea tree DASZ reveals pedigree and selection history of tea varieties.</title>
        <authorList>
            <person name="Zhang W."/>
            <person name="Zhang Y."/>
            <person name="Qiu H."/>
            <person name="Guo Y."/>
            <person name="Wan H."/>
            <person name="Zhang X."/>
            <person name="Scossa F."/>
            <person name="Alseekh S."/>
            <person name="Zhang Q."/>
            <person name="Wang P."/>
            <person name="Xu L."/>
            <person name="Schmidt M.H."/>
            <person name="Jia X."/>
            <person name="Li D."/>
            <person name="Zhu A."/>
            <person name="Guo F."/>
            <person name="Chen W."/>
            <person name="Ni D."/>
            <person name="Usadel B."/>
            <person name="Fernie A.R."/>
            <person name="Wen W."/>
        </authorList>
    </citation>
    <scope>NUCLEOTIDE SEQUENCE [LARGE SCALE GENOMIC DNA]</scope>
    <source>
        <strain evidence="2">cv. G240</strain>
    </source>
</reference>
<dbReference type="EMBL" id="JACBKZ010000005">
    <property type="protein sequence ID" value="KAF5950900.1"/>
    <property type="molecule type" value="Genomic_DNA"/>
</dbReference>
<reference evidence="1 2" key="2">
    <citation type="submission" date="2020-07" db="EMBL/GenBank/DDBJ databases">
        <title>Genome assembly of wild tea tree DASZ reveals pedigree and selection history of tea varieties.</title>
        <authorList>
            <person name="Zhang W."/>
        </authorList>
    </citation>
    <scope>NUCLEOTIDE SEQUENCE [LARGE SCALE GENOMIC DNA]</scope>
    <source>
        <strain evidence="2">cv. G240</strain>
        <tissue evidence="1">Leaf</tissue>
    </source>
</reference>
<sequence>MPSSDDHSPIVGVKEDLFVLSQTISCQFRDIATFLIPHSSLQPPPDPSSQTLVGIRNDLVEIGDSFKSSLSLLSSSKAVFEISNWPPICCSL</sequence>